<keyword evidence="1" id="KW-0677">Repeat</keyword>
<feature type="domain" description="Nematode cuticle collagen N-terminal" evidence="4">
    <location>
        <begin position="108"/>
        <end position="160"/>
    </location>
</feature>
<evidence type="ECO:0000313" key="5">
    <source>
        <dbReference type="EMBL" id="VDK51426.1"/>
    </source>
</evidence>
<dbReference type="AlphaFoldDB" id="A0A3P6QJM6"/>
<dbReference type="Pfam" id="PF01484">
    <property type="entry name" value="Col_cuticle_N"/>
    <property type="match status" value="1"/>
</dbReference>
<dbReference type="PANTHER" id="PTHR24637:SF262">
    <property type="entry name" value="CUTICLE COLLAGEN 34-RELATED"/>
    <property type="match status" value="1"/>
</dbReference>
<dbReference type="PANTHER" id="PTHR24637">
    <property type="entry name" value="COLLAGEN"/>
    <property type="match status" value="1"/>
</dbReference>
<accession>A0A3P6QJM6</accession>
<dbReference type="Proteomes" id="UP000271889">
    <property type="component" value="Unassembled WGS sequence"/>
</dbReference>
<feature type="region of interest" description="Disordered" evidence="2">
    <location>
        <begin position="177"/>
        <end position="208"/>
    </location>
</feature>
<dbReference type="GO" id="GO:0042302">
    <property type="term" value="F:structural constituent of cuticle"/>
    <property type="evidence" value="ECO:0007669"/>
    <property type="project" value="InterPro"/>
</dbReference>
<dbReference type="EMBL" id="UYRV01004368">
    <property type="protein sequence ID" value="VDK51426.1"/>
    <property type="molecule type" value="Genomic_DNA"/>
</dbReference>
<feature type="compositionally biased region" description="Gly residues" evidence="2">
    <location>
        <begin position="193"/>
        <end position="208"/>
    </location>
</feature>
<feature type="non-terminal residue" evidence="5">
    <location>
        <position position="244"/>
    </location>
</feature>
<evidence type="ECO:0000256" key="2">
    <source>
        <dbReference type="SAM" id="MobiDB-lite"/>
    </source>
</evidence>
<reference evidence="5 6" key="1">
    <citation type="submission" date="2018-11" db="EMBL/GenBank/DDBJ databases">
        <authorList>
            <consortium name="Pathogen Informatics"/>
        </authorList>
    </citation>
    <scope>NUCLEOTIDE SEQUENCE [LARGE SCALE GENOMIC DNA]</scope>
</reference>
<dbReference type="InterPro" id="IPR002486">
    <property type="entry name" value="Col_cuticle_N"/>
</dbReference>
<evidence type="ECO:0000256" key="1">
    <source>
        <dbReference type="ARBA" id="ARBA00022737"/>
    </source>
</evidence>
<keyword evidence="3" id="KW-0472">Membrane</keyword>
<sequence length="244" mass="25914">MVSDRISGRSISIPIILLFAERNDEEKTSEKEGQENFSLNVISAYVVRNDASSIAKYSQNCGDAEKNCLSVAARLCARARGIYWDDANWENITDMDVEWQHRCKAYRFVAYSAVAFSVVAILGAATTLPMVYNYVHHVRRTMHTELNFCRASAQDIWSEVNGMKITGNRTARHAFRKASRAGRQTYGGEDEGVTGGGGTGIGGGRTGGGGGGGGSTDYGGNDCTACCSGGAAGPPGVPGNPGRP</sequence>
<keyword evidence="6" id="KW-1185">Reference proteome</keyword>
<keyword evidence="3" id="KW-0812">Transmembrane</keyword>
<protein>
    <recommendedName>
        <fullName evidence="4">Nematode cuticle collagen N-terminal domain-containing protein</fullName>
    </recommendedName>
</protein>
<gene>
    <name evidence="5" type="ORF">CGOC_LOCUS2053</name>
</gene>
<feature type="transmembrane region" description="Helical" evidence="3">
    <location>
        <begin position="108"/>
        <end position="132"/>
    </location>
</feature>
<evidence type="ECO:0000259" key="4">
    <source>
        <dbReference type="SMART" id="SM01088"/>
    </source>
</evidence>
<proteinExistence type="predicted"/>
<name>A0A3P6QJM6_CYLGO</name>
<evidence type="ECO:0000313" key="6">
    <source>
        <dbReference type="Proteomes" id="UP000271889"/>
    </source>
</evidence>
<dbReference type="SMART" id="SM01088">
    <property type="entry name" value="Col_cuticle_N"/>
    <property type="match status" value="1"/>
</dbReference>
<organism evidence="5 6">
    <name type="scientific">Cylicostephanus goldi</name>
    <name type="common">Nematode worm</name>
    <dbReference type="NCBI Taxonomy" id="71465"/>
    <lineage>
        <taxon>Eukaryota</taxon>
        <taxon>Metazoa</taxon>
        <taxon>Ecdysozoa</taxon>
        <taxon>Nematoda</taxon>
        <taxon>Chromadorea</taxon>
        <taxon>Rhabditida</taxon>
        <taxon>Rhabditina</taxon>
        <taxon>Rhabditomorpha</taxon>
        <taxon>Strongyloidea</taxon>
        <taxon>Strongylidae</taxon>
        <taxon>Cylicostephanus</taxon>
    </lineage>
</organism>
<evidence type="ECO:0000256" key="3">
    <source>
        <dbReference type="SAM" id="Phobius"/>
    </source>
</evidence>
<keyword evidence="3" id="KW-1133">Transmembrane helix</keyword>